<evidence type="ECO:0000313" key="4">
    <source>
        <dbReference type="WBParaSite" id="sdigi.contig383.g7916.t1"/>
    </source>
</evidence>
<organism evidence="3 4">
    <name type="scientific">Setaria digitata</name>
    <dbReference type="NCBI Taxonomy" id="48799"/>
    <lineage>
        <taxon>Eukaryota</taxon>
        <taxon>Metazoa</taxon>
        <taxon>Ecdysozoa</taxon>
        <taxon>Nematoda</taxon>
        <taxon>Chromadorea</taxon>
        <taxon>Rhabditida</taxon>
        <taxon>Spirurina</taxon>
        <taxon>Spiruromorpha</taxon>
        <taxon>Filarioidea</taxon>
        <taxon>Setariidae</taxon>
        <taxon>Setaria</taxon>
    </lineage>
</organism>
<protein>
    <submittedName>
        <fullName evidence="4">Uncharacterized protein</fullName>
    </submittedName>
</protein>
<dbReference type="PANTHER" id="PTHR31432">
    <property type="entry name" value="INTRAFLAGELLAR TRANSPORT PROTEIN 74 HOMOLOG"/>
    <property type="match status" value="1"/>
</dbReference>
<dbReference type="GO" id="GO:0005929">
    <property type="term" value="C:cilium"/>
    <property type="evidence" value="ECO:0007669"/>
    <property type="project" value="TreeGrafter"/>
</dbReference>
<keyword evidence="1" id="KW-0175">Coiled coil</keyword>
<feature type="region of interest" description="Disordered" evidence="2">
    <location>
        <begin position="1"/>
        <end position="32"/>
    </location>
</feature>
<dbReference type="GO" id="GO:0030992">
    <property type="term" value="C:intraciliary transport particle B"/>
    <property type="evidence" value="ECO:0007669"/>
    <property type="project" value="InterPro"/>
</dbReference>
<dbReference type="AlphaFoldDB" id="A0A915PS44"/>
<reference evidence="4" key="1">
    <citation type="submission" date="2022-11" db="UniProtKB">
        <authorList>
            <consortium name="WormBaseParasite"/>
        </authorList>
    </citation>
    <scope>IDENTIFICATION</scope>
</reference>
<evidence type="ECO:0000256" key="1">
    <source>
        <dbReference type="SAM" id="Coils"/>
    </source>
</evidence>
<accession>A0A915PS44</accession>
<name>A0A915PS44_9BILA</name>
<feature type="region of interest" description="Disordered" evidence="2">
    <location>
        <begin position="263"/>
        <end position="288"/>
    </location>
</feature>
<evidence type="ECO:0000313" key="3">
    <source>
        <dbReference type="Proteomes" id="UP000887581"/>
    </source>
</evidence>
<feature type="coiled-coil region" evidence="1">
    <location>
        <begin position="109"/>
        <end position="136"/>
    </location>
</feature>
<dbReference type="GO" id="GO:0048487">
    <property type="term" value="F:beta-tubulin binding"/>
    <property type="evidence" value="ECO:0007669"/>
    <property type="project" value="InterPro"/>
</dbReference>
<feature type="compositionally biased region" description="Basic and acidic residues" evidence="2">
    <location>
        <begin position="265"/>
        <end position="276"/>
    </location>
</feature>
<dbReference type="InterPro" id="IPR029602">
    <property type="entry name" value="IFT74"/>
</dbReference>
<sequence length="288" mass="32684">MTSRPPTARPKTSAGSRAISARVRRPPSNRANQFNVTERPATRAAIVPEPVSGIPATVSRTGVRLATGTIVLASRSNTIRPITQQGLVGVRAATRVGAGRSVVDKSYYMSLLRMQMNNLMTEIDKLRDVLNKGERDRQNLLIYEKKAEEEANIIRTLQGRLADYNKIMDLMNTNSDLNEIDDELAKLRKERNHAEESLAELANDRQMKEEAIRNLENEIEQQKAENNAIFHSLDPTICDAYEELKKENEKILEEYRMKQQQLNELNRKKEQLDDNLAKSPLKQQASMT</sequence>
<keyword evidence="3" id="KW-1185">Reference proteome</keyword>
<dbReference type="Proteomes" id="UP000887581">
    <property type="component" value="Unplaced"/>
</dbReference>
<dbReference type="WBParaSite" id="sdigi.contig383.g7916.t1">
    <property type="protein sequence ID" value="sdigi.contig383.g7916.t1"/>
    <property type="gene ID" value="sdigi.contig383.g7916"/>
</dbReference>
<dbReference type="GO" id="GO:0035735">
    <property type="term" value="P:intraciliary transport involved in cilium assembly"/>
    <property type="evidence" value="ECO:0007669"/>
    <property type="project" value="TreeGrafter"/>
</dbReference>
<proteinExistence type="predicted"/>
<dbReference type="PANTHER" id="PTHR31432:SF0">
    <property type="entry name" value="INTRAFLAGELLAR TRANSPORT PROTEIN 74 HOMOLOG"/>
    <property type="match status" value="1"/>
</dbReference>
<evidence type="ECO:0000256" key="2">
    <source>
        <dbReference type="SAM" id="MobiDB-lite"/>
    </source>
</evidence>